<gene>
    <name evidence="1" type="ORF">POCULU_LOCUS87</name>
</gene>
<dbReference type="Proteomes" id="UP000789572">
    <property type="component" value="Unassembled WGS sequence"/>
</dbReference>
<evidence type="ECO:0000313" key="1">
    <source>
        <dbReference type="EMBL" id="CAG8452126.1"/>
    </source>
</evidence>
<protein>
    <submittedName>
        <fullName evidence="1">10848_t:CDS:1</fullName>
    </submittedName>
</protein>
<dbReference type="EMBL" id="CAJVPJ010000004">
    <property type="protein sequence ID" value="CAG8452126.1"/>
    <property type="molecule type" value="Genomic_DNA"/>
</dbReference>
<accession>A0A9N8VIE8</accession>
<dbReference type="OrthoDB" id="10425803at2759"/>
<organism evidence="1 2">
    <name type="scientific">Paraglomus occultum</name>
    <dbReference type="NCBI Taxonomy" id="144539"/>
    <lineage>
        <taxon>Eukaryota</taxon>
        <taxon>Fungi</taxon>
        <taxon>Fungi incertae sedis</taxon>
        <taxon>Mucoromycota</taxon>
        <taxon>Glomeromycotina</taxon>
        <taxon>Glomeromycetes</taxon>
        <taxon>Paraglomerales</taxon>
        <taxon>Paraglomeraceae</taxon>
        <taxon>Paraglomus</taxon>
    </lineage>
</organism>
<dbReference type="AlphaFoldDB" id="A0A9N8VIE8"/>
<evidence type="ECO:0000313" key="2">
    <source>
        <dbReference type="Proteomes" id="UP000789572"/>
    </source>
</evidence>
<keyword evidence="2" id="KW-1185">Reference proteome</keyword>
<sequence>MPHIRSYRKIRFPCYSQTNINATLSVDGKAIILKLPSGRQKIMEIPTPEQIIEECKGTAYTAFRIFHRTLVTGLKDEPYRPYEVQNLALKSWRSVGHDLKTLYQTLNMDTKTLLKSKNFILDQWCKRILHNQNQSCADEETSAFATCSENFSEYASLNDAVPEHSTDALNFYQQDFVNYQNFFSPWEFSLQDMGMYRAVNFDVTKLELHLSTKDYIDQEGSFICAANPADINDTNAVVMQDFFNPEDPLFAEFEYLIIATENNYLSTNYII</sequence>
<proteinExistence type="predicted"/>
<reference evidence="1" key="1">
    <citation type="submission" date="2021-06" db="EMBL/GenBank/DDBJ databases">
        <authorList>
            <person name="Kallberg Y."/>
            <person name="Tangrot J."/>
            <person name="Rosling A."/>
        </authorList>
    </citation>
    <scope>NUCLEOTIDE SEQUENCE</scope>
    <source>
        <strain evidence="1">IA702</strain>
    </source>
</reference>
<comment type="caution">
    <text evidence="1">The sequence shown here is derived from an EMBL/GenBank/DDBJ whole genome shotgun (WGS) entry which is preliminary data.</text>
</comment>
<name>A0A9N8VIE8_9GLOM</name>